<dbReference type="PANTHER" id="PTHR23420">
    <property type="entry name" value="ADENOSYLHOMOCYSTEINASE"/>
    <property type="match status" value="1"/>
</dbReference>
<evidence type="ECO:0000313" key="4">
    <source>
        <dbReference type="EMBL" id="GFH24776.1"/>
    </source>
</evidence>
<reference evidence="4 5" key="1">
    <citation type="submission" date="2020-02" db="EMBL/GenBank/DDBJ databases">
        <title>Draft genome sequence of Haematococcus lacustris strain NIES-144.</title>
        <authorList>
            <person name="Morimoto D."/>
            <person name="Nakagawa S."/>
            <person name="Yoshida T."/>
            <person name="Sawayama S."/>
        </authorList>
    </citation>
    <scope>NUCLEOTIDE SEQUENCE [LARGE SCALE GENOMIC DNA]</scope>
    <source>
        <strain evidence="4 5">NIES-144</strain>
    </source>
</reference>
<proteinExistence type="predicted"/>
<comment type="function">
    <text evidence="1">Adenosylhomocysteine is a competitive inhibitor of S-adenosyl-L-methionine-dependent methyl transferase reactions; therefore adenosylhomocysteinase may play a key role in the control of methylations via regulation of the intracellular concentration of adenosylhomocysteine.</text>
</comment>
<evidence type="ECO:0000256" key="1">
    <source>
        <dbReference type="ARBA" id="ARBA00002639"/>
    </source>
</evidence>
<gene>
    <name evidence="4" type="ORF">HaLaN_22630</name>
</gene>
<dbReference type="Gene3D" id="3.40.50.1480">
    <property type="entry name" value="Adenosylhomocysteinase-like"/>
    <property type="match status" value="1"/>
</dbReference>
<protein>
    <recommendedName>
        <fullName evidence="2">Adenosylhomocysteinase</fullName>
    </recommendedName>
    <alternativeName>
        <fullName evidence="3">S-adenosyl-L-homocysteine hydrolase</fullName>
    </alternativeName>
</protein>
<dbReference type="EMBL" id="BLLF01002629">
    <property type="protein sequence ID" value="GFH24776.1"/>
    <property type="molecule type" value="Genomic_DNA"/>
</dbReference>
<dbReference type="AlphaFoldDB" id="A0A6A0A0A8"/>
<dbReference type="GO" id="GO:0005829">
    <property type="term" value="C:cytosol"/>
    <property type="evidence" value="ECO:0007669"/>
    <property type="project" value="TreeGrafter"/>
</dbReference>
<dbReference type="InterPro" id="IPR000043">
    <property type="entry name" value="Adenosylhomocysteinase-like"/>
</dbReference>
<organism evidence="4 5">
    <name type="scientific">Haematococcus lacustris</name>
    <name type="common">Green alga</name>
    <name type="synonym">Haematococcus pluvialis</name>
    <dbReference type="NCBI Taxonomy" id="44745"/>
    <lineage>
        <taxon>Eukaryota</taxon>
        <taxon>Viridiplantae</taxon>
        <taxon>Chlorophyta</taxon>
        <taxon>core chlorophytes</taxon>
        <taxon>Chlorophyceae</taxon>
        <taxon>CS clade</taxon>
        <taxon>Chlamydomonadales</taxon>
        <taxon>Haematococcaceae</taxon>
        <taxon>Haematococcus</taxon>
    </lineage>
</organism>
<evidence type="ECO:0000313" key="5">
    <source>
        <dbReference type="Proteomes" id="UP000485058"/>
    </source>
</evidence>
<sequence length="50" mass="5491">VYVLPKHLDEKVAALHLPKLGAKLTVLTADQAAYINVPVGGPYKPAQYRY</sequence>
<comment type="caution">
    <text evidence="4">The sequence shown here is derived from an EMBL/GenBank/DDBJ whole genome shotgun (WGS) entry which is preliminary data.</text>
</comment>
<evidence type="ECO:0000256" key="3">
    <source>
        <dbReference type="ARBA" id="ARBA00033091"/>
    </source>
</evidence>
<dbReference type="Pfam" id="PF05221">
    <property type="entry name" value="AdoHcyase"/>
    <property type="match status" value="1"/>
</dbReference>
<dbReference type="GO" id="GO:0033353">
    <property type="term" value="P:S-adenosylmethionine cycle"/>
    <property type="evidence" value="ECO:0007669"/>
    <property type="project" value="TreeGrafter"/>
</dbReference>
<dbReference type="PANTHER" id="PTHR23420:SF0">
    <property type="entry name" value="ADENOSYLHOMOCYSTEINASE"/>
    <property type="match status" value="1"/>
</dbReference>
<dbReference type="InterPro" id="IPR042172">
    <property type="entry name" value="Adenosylhomocyst_ase-like_sf"/>
</dbReference>
<accession>A0A6A0A0A8</accession>
<dbReference type="GO" id="GO:0004013">
    <property type="term" value="F:adenosylhomocysteinase activity"/>
    <property type="evidence" value="ECO:0007669"/>
    <property type="project" value="TreeGrafter"/>
</dbReference>
<evidence type="ECO:0000256" key="2">
    <source>
        <dbReference type="ARBA" id="ARBA00022091"/>
    </source>
</evidence>
<dbReference type="Proteomes" id="UP000485058">
    <property type="component" value="Unassembled WGS sequence"/>
</dbReference>
<name>A0A6A0A0A8_HAELA</name>
<keyword evidence="5" id="KW-1185">Reference proteome</keyword>
<feature type="non-terminal residue" evidence="4">
    <location>
        <position position="1"/>
    </location>
</feature>
<dbReference type="SUPFAM" id="SSF52283">
    <property type="entry name" value="Formate/glycerate dehydrogenase catalytic domain-like"/>
    <property type="match status" value="1"/>
</dbReference>